<dbReference type="EMBL" id="JAXIVS010000010">
    <property type="protein sequence ID" value="MDY7230287.1"/>
    <property type="molecule type" value="Genomic_DNA"/>
</dbReference>
<dbReference type="RefSeq" id="WP_321549007.1">
    <property type="nucleotide sequence ID" value="NZ_JAXIVS010000010.1"/>
</dbReference>
<evidence type="ECO:0000313" key="1">
    <source>
        <dbReference type="EMBL" id="MDY7230287.1"/>
    </source>
</evidence>
<comment type="caution">
    <text evidence="1">The sequence shown here is derived from an EMBL/GenBank/DDBJ whole genome shotgun (WGS) entry which is preliminary data.</text>
</comment>
<reference evidence="1 2" key="1">
    <citation type="submission" date="2023-12" db="EMBL/GenBank/DDBJ databases">
        <title>the genome sequence of Hyalangium sp. s54d21.</title>
        <authorList>
            <person name="Zhang X."/>
        </authorList>
    </citation>
    <scope>NUCLEOTIDE SEQUENCE [LARGE SCALE GENOMIC DNA]</scope>
    <source>
        <strain evidence="2">s54d21</strain>
    </source>
</reference>
<dbReference type="Proteomes" id="UP001291309">
    <property type="component" value="Unassembled WGS sequence"/>
</dbReference>
<sequence length="73" mass="8003">MSVARHQAGEDLLRILGGRHRIDSHGLEELLHHALGLLGTFQQERLMPTATSIVDGLIQASTRGLTLHEQDAL</sequence>
<name>A0ABU5HAZ5_9BACT</name>
<keyword evidence="2" id="KW-1185">Reference proteome</keyword>
<evidence type="ECO:0000313" key="2">
    <source>
        <dbReference type="Proteomes" id="UP001291309"/>
    </source>
</evidence>
<accession>A0ABU5HAZ5</accession>
<protein>
    <submittedName>
        <fullName evidence="1">Uncharacterized protein</fullName>
    </submittedName>
</protein>
<organism evidence="1 2">
    <name type="scientific">Hyalangium rubrum</name>
    <dbReference type="NCBI Taxonomy" id="3103134"/>
    <lineage>
        <taxon>Bacteria</taxon>
        <taxon>Pseudomonadati</taxon>
        <taxon>Myxococcota</taxon>
        <taxon>Myxococcia</taxon>
        <taxon>Myxococcales</taxon>
        <taxon>Cystobacterineae</taxon>
        <taxon>Archangiaceae</taxon>
        <taxon>Hyalangium</taxon>
    </lineage>
</organism>
<proteinExistence type="predicted"/>
<gene>
    <name evidence="1" type="ORF">SYV04_28075</name>
</gene>